<organism evidence="5">
    <name type="scientific">Myoviridae sp. ctJfU3</name>
    <dbReference type="NCBI Taxonomy" id="2826638"/>
    <lineage>
        <taxon>Viruses</taxon>
        <taxon>Duplodnaviria</taxon>
        <taxon>Heunggongvirae</taxon>
        <taxon>Uroviricota</taxon>
        <taxon>Caudoviricetes</taxon>
    </lineage>
</organism>
<comment type="subcellular location">
    <subcellularLocation>
        <location evidence="1">Virion</location>
    </subcellularLocation>
</comment>
<evidence type="ECO:0000256" key="1">
    <source>
        <dbReference type="ARBA" id="ARBA00004328"/>
    </source>
</evidence>
<reference evidence="5" key="1">
    <citation type="journal article" date="2021" name="Proc. Natl. Acad. Sci. U.S.A.">
        <title>A Catalog of Tens of Thousands of Viruses from Human Metagenomes Reveals Hidden Associations with Chronic Diseases.</title>
        <authorList>
            <person name="Tisza M.J."/>
            <person name="Buck C.B."/>
        </authorList>
    </citation>
    <scope>NUCLEOTIDE SEQUENCE</scope>
    <source>
        <strain evidence="5">CtJfU3</strain>
    </source>
</reference>
<keyword evidence="2" id="KW-0946">Virion</keyword>
<accession>A0A8S5MNH5</accession>
<dbReference type="Pfam" id="PF13884">
    <property type="entry name" value="Peptidase_S74"/>
    <property type="match status" value="1"/>
</dbReference>
<evidence type="ECO:0000259" key="4">
    <source>
        <dbReference type="PROSITE" id="PS51688"/>
    </source>
</evidence>
<keyword evidence="5" id="KW-0675">Receptor</keyword>
<name>A0A8S5MNH5_9CAUD</name>
<keyword evidence="3" id="KW-0175">Coiled coil</keyword>
<dbReference type="GO" id="GO:0098015">
    <property type="term" value="C:virus tail"/>
    <property type="evidence" value="ECO:0007669"/>
    <property type="project" value="UniProtKB-KW"/>
</dbReference>
<sequence>MVIGYFYNSVEGDRKYNGNSVNQSKRPFYKDGVFAGHLEVTAKSGGMAVIVAGGEKTGFAWINAHTIQNTTPLTLDISQASGTLNRIDRVVLRNDETERKPSIYVLEGAFSSAPVAPELTNTDSIQEKCLAQIYVKAGAVEITQADITDTRTDPNLCGLVASQIQELDFSQWKKQFDSYFEQFKENQETEWNEWFDSIKGNLSEDAAGNLQNQIDENRELSKQYTDQKVGQLINGAPETLDTLKEVADAIEQNKNVVDALNAAIGTKADSNHSHAWGSLPGTPSTFPPAPHTHDYLPHSGGTINGNLAVIGNLSCDKYFTATPDKTMVFETGGFMNLQVGQSAQVRNQSDTGWAAISAREFVQQSSKRYKENIEEMTEEYAKKLLELRPVSYDYKNKEDGVGCYGLIAEEVDAVESYPVFYNDDHAPEGIDYSKFVPQIIKLLQIYEREIRELKNR</sequence>
<feature type="coiled-coil region" evidence="3">
    <location>
        <begin position="359"/>
        <end position="386"/>
    </location>
</feature>
<evidence type="ECO:0000256" key="3">
    <source>
        <dbReference type="SAM" id="Coils"/>
    </source>
</evidence>
<feature type="domain" description="Peptidase S74" evidence="4">
    <location>
        <begin position="365"/>
        <end position="456"/>
    </location>
</feature>
<evidence type="ECO:0000313" key="5">
    <source>
        <dbReference type="EMBL" id="DAD83822.1"/>
    </source>
</evidence>
<protein>
    <submittedName>
        <fullName evidence="5">Receptor Binding Protein</fullName>
    </submittedName>
</protein>
<keyword evidence="2" id="KW-1227">Viral tail protein</keyword>
<evidence type="ECO:0000256" key="2">
    <source>
        <dbReference type="ARBA" id="ARBA00022732"/>
    </source>
</evidence>
<dbReference type="InterPro" id="IPR030392">
    <property type="entry name" value="S74_ICA"/>
</dbReference>
<dbReference type="EMBL" id="BK014944">
    <property type="protein sequence ID" value="DAD83822.1"/>
    <property type="molecule type" value="Genomic_DNA"/>
</dbReference>
<dbReference type="PROSITE" id="PS51688">
    <property type="entry name" value="ICA"/>
    <property type="match status" value="1"/>
</dbReference>
<proteinExistence type="predicted"/>